<dbReference type="SMART" id="SM00357">
    <property type="entry name" value="CSP"/>
    <property type="match status" value="1"/>
</dbReference>
<dbReference type="SUPFAM" id="SSF50249">
    <property type="entry name" value="Nucleic acid-binding proteins"/>
    <property type="match status" value="1"/>
</dbReference>
<feature type="domain" description="CSD" evidence="3">
    <location>
        <begin position="3"/>
        <end position="67"/>
    </location>
</feature>
<keyword evidence="2" id="KW-0963">Cytoplasm</keyword>
<organism evidence="4 5">
    <name type="scientific">Vibrio splendidus</name>
    <dbReference type="NCBI Taxonomy" id="29497"/>
    <lineage>
        <taxon>Bacteria</taxon>
        <taxon>Pseudomonadati</taxon>
        <taxon>Pseudomonadota</taxon>
        <taxon>Gammaproteobacteria</taxon>
        <taxon>Vibrionales</taxon>
        <taxon>Vibrionaceae</taxon>
        <taxon>Vibrio</taxon>
    </lineage>
</organism>
<sequence length="69" mass="7860">MTVYRGFINAYFEHKGIGFIRREKGKDVFFSIDDLDSATIQILRAKLTVEFEVQATPKGPKANKLRVLA</sequence>
<dbReference type="EMBL" id="JBGOOW010000017">
    <property type="protein sequence ID" value="MEZ8181948.1"/>
    <property type="molecule type" value="Genomic_DNA"/>
</dbReference>
<comment type="caution">
    <text evidence="4">The sequence shown here is derived from an EMBL/GenBank/DDBJ whole genome shotgun (WGS) entry which is preliminary data.</text>
</comment>
<dbReference type="InterPro" id="IPR011129">
    <property type="entry name" value="CSD"/>
</dbReference>
<dbReference type="InterPro" id="IPR012156">
    <property type="entry name" value="Cold_shock_CspA"/>
</dbReference>
<evidence type="ECO:0000256" key="2">
    <source>
        <dbReference type="ARBA" id="ARBA00022490"/>
    </source>
</evidence>
<keyword evidence="5" id="KW-1185">Reference proteome</keyword>
<name>A0ABV4LU36_VIBSP</name>
<accession>A0ABV4LU36</accession>
<dbReference type="InterPro" id="IPR012340">
    <property type="entry name" value="NA-bd_OB-fold"/>
</dbReference>
<reference evidence="4 5" key="1">
    <citation type="submission" date="2024-06" db="EMBL/GenBank/DDBJ databases">
        <authorList>
            <person name="Steensen K."/>
            <person name="Seneca J."/>
            <person name="Bartlau N."/>
            <person name="Yu A.X."/>
            <person name="Polz M.F."/>
        </authorList>
    </citation>
    <scope>NUCLEOTIDE SEQUENCE [LARGE SCALE GENOMIC DNA]</scope>
    <source>
        <strain evidence="4 5">1F145</strain>
    </source>
</reference>
<dbReference type="PROSITE" id="PS51857">
    <property type="entry name" value="CSD_2"/>
    <property type="match status" value="1"/>
</dbReference>
<evidence type="ECO:0000259" key="3">
    <source>
        <dbReference type="PROSITE" id="PS51857"/>
    </source>
</evidence>
<evidence type="ECO:0000313" key="5">
    <source>
        <dbReference type="Proteomes" id="UP001569200"/>
    </source>
</evidence>
<evidence type="ECO:0000256" key="1">
    <source>
        <dbReference type="ARBA" id="ARBA00004496"/>
    </source>
</evidence>
<dbReference type="Pfam" id="PF00313">
    <property type="entry name" value="CSD"/>
    <property type="match status" value="1"/>
</dbReference>
<dbReference type="Gene3D" id="2.40.50.140">
    <property type="entry name" value="Nucleic acid-binding proteins"/>
    <property type="match status" value="1"/>
</dbReference>
<dbReference type="InterPro" id="IPR002059">
    <property type="entry name" value="CSP_DNA-bd"/>
</dbReference>
<gene>
    <name evidence="4" type="ORF">ACED33_14775</name>
</gene>
<dbReference type="RefSeq" id="WP_054543200.1">
    <property type="nucleotide sequence ID" value="NZ_CAWMQV010000122.1"/>
</dbReference>
<dbReference type="Proteomes" id="UP001569200">
    <property type="component" value="Unassembled WGS sequence"/>
</dbReference>
<proteinExistence type="predicted"/>
<comment type="subcellular location">
    <subcellularLocation>
        <location evidence="1">Cytoplasm</location>
    </subcellularLocation>
</comment>
<dbReference type="PIRSF" id="PIRSF002599">
    <property type="entry name" value="Cold_shock_A"/>
    <property type="match status" value="1"/>
</dbReference>
<protein>
    <submittedName>
        <fullName evidence="4">Cold shock domain-containing protein</fullName>
    </submittedName>
</protein>
<evidence type="ECO:0000313" key="4">
    <source>
        <dbReference type="EMBL" id="MEZ8181948.1"/>
    </source>
</evidence>